<accession>A0A8R1YLF8</accession>
<dbReference type="CDD" id="cd04301">
    <property type="entry name" value="NAT_SF"/>
    <property type="match status" value="1"/>
</dbReference>
<proteinExistence type="predicted"/>
<keyword evidence="2" id="KW-1185">Reference proteome</keyword>
<dbReference type="GO" id="GO:0008080">
    <property type="term" value="F:N-acetyltransferase activity"/>
    <property type="evidence" value="ECO:0000318"/>
    <property type="project" value="GO_Central"/>
</dbReference>
<evidence type="ECO:0000313" key="2">
    <source>
        <dbReference type="Proteomes" id="UP000005239"/>
    </source>
</evidence>
<name>A0A8R1YLF8_PRIPA</name>
<dbReference type="PANTHER" id="PTHR20905">
    <property type="entry name" value="N-ACETYLTRANSFERASE-RELATED"/>
    <property type="match status" value="1"/>
</dbReference>
<organism evidence="1 2">
    <name type="scientific">Pristionchus pacificus</name>
    <name type="common">Parasitic nematode worm</name>
    <dbReference type="NCBI Taxonomy" id="54126"/>
    <lineage>
        <taxon>Eukaryota</taxon>
        <taxon>Metazoa</taxon>
        <taxon>Ecdysozoa</taxon>
        <taxon>Nematoda</taxon>
        <taxon>Chromadorea</taxon>
        <taxon>Rhabditida</taxon>
        <taxon>Rhabditina</taxon>
        <taxon>Diplogasteromorpha</taxon>
        <taxon>Diplogasteroidea</taxon>
        <taxon>Neodiplogasteridae</taxon>
        <taxon>Pristionchus</taxon>
    </lineage>
</organism>
<dbReference type="InterPro" id="IPR016181">
    <property type="entry name" value="Acyl_CoA_acyltransferase"/>
</dbReference>
<reference evidence="1" key="2">
    <citation type="submission" date="2022-06" db="UniProtKB">
        <authorList>
            <consortium name="EnsemblMetazoa"/>
        </authorList>
    </citation>
    <scope>IDENTIFICATION</scope>
    <source>
        <strain evidence="1">PS312</strain>
    </source>
</reference>
<dbReference type="EnsemblMetazoa" id="PPA33817b.1">
    <property type="protein sequence ID" value="PPA33817b.1"/>
    <property type="gene ID" value="WBGene00272186"/>
</dbReference>
<protein>
    <submittedName>
        <fullName evidence="1">N-acetyltransferase domain-containing protein</fullName>
    </submittedName>
</protein>
<sequence>MFLVTDKFIVRTAFQEDSPILLESALYGFLKACPHARALQLTPVQAREFIRWIIERSLNTPYSIMIFEKSTGELAGFRLYSVSHRDESQDFEPFELDFDSFTDNVKILFVVGNILDNQKNKIWELCPNVNKVLRQELTFIDPHYQRQGIGSHLLRFLNVEQLKRDGFAGIQSEATSFANQKMLSELGYKMLSESEEDEYMWPDGSAIIFPDETKSVQLFFLPFT</sequence>
<dbReference type="AlphaFoldDB" id="A0A8R1YLF8"/>
<reference evidence="2" key="1">
    <citation type="journal article" date="2008" name="Nat. Genet.">
        <title>The Pristionchus pacificus genome provides a unique perspective on nematode lifestyle and parasitism.</title>
        <authorList>
            <person name="Dieterich C."/>
            <person name="Clifton S.W."/>
            <person name="Schuster L.N."/>
            <person name="Chinwalla A."/>
            <person name="Delehaunty K."/>
            <person name="Dinkelacker I."/>
            <person name="Fulton L."/>
            <person name="Fulton R."/>
            <person name="Godfrey J."/>
            <person name="Minx P."/>
            <person name="Mitreva M."/>
            <person name="Roeseler W."/>
            <person name="Tian H."/>
            <person name="Witte H."/>
            <person name="Yang S.P."/>
            <person name="Wilson R.K."/>
            <person name="Sommer R.J."/>
        </authorList>
    </citation>
    <scope>NUCLEOTIDE SEQUENCE [LARGE SCALE GENOMIC DNA]</scope>
    <source>
        <strain evidence="2">PS312</strain>
    </source>
</reference>
<gene>
    <name evidence="1" type="primary">WBGene00272186</name>
</gene>
<dbReference type="Proteomes" id="UP000005239">
    <property type="component" value="Unassembled WGS sequence"/>
</dbReference>
<dbReference type="PANTHER" id="PTHR20905:SF30">
    <property type="entry name" value="N-ACETYLTRANSFERASE DOMAIN-CONTAINING PROTEIN"/>
    <property type="match status" value="1"/>
</dbReference>
<dbReference type="Gene3D" id="3.40.630.30">
    <property type="match status" value="1"/>
</dbReference>
<dbReference type="SUPFAM" id="SSF55729">
    <property type="entry name" value="Acyl-CoA N-acyltransferases (Nat)"/>
    <property type="match status" value="1"/>
</dbReference>
<evidence type="ECO:0000313" key="1">
    <source>
        <dbReference type="EnsemblMetazoa" id="PPA33817b.1"/>
    </source>
</evidence>